<dbReference type="InterPro" id="IPR050375">
    <property type="entry name" value="MFS_TsgA-like"/>
</dbReference>
<feature type="transmembrane region" description="Helical" evidence="4">
    <location>
        <begin position="789"/>
        <end position="810"/>
    </location>
</feature>
<evidence type="ECO:0000313" key="6">
    <source>
        <dbReference type="EMBL" id="GHJ84159.1"/>
    </source>
</evidence>
<feature type="transmembrane region" description="Helical" evidence="4">
    <location>
        <begin position="40"/>
        <end position="64"/>
    </location>
</feature>
<feature type="transmembrane region" description="Helical" evidence="4">
    <location>
        <begin position="84"/>
        <end position="108"/>
    </location>
</feature>
<dbReference type="EMBL" id="BLZA01000007">
    <property type="protein sequence ID" value="GHJ84159.1"/>
    <property type="molecule type" value="Genomic_DNA"/>
</dbReference>
<evidence type="ECO:0000259" key="5">
    <source>
        <dbReference type="Pfam" id="PF20684"/>
    </source>
</evidence>
<feature type="transmembrane region" description="Helical" evidence="4">
    <location>
        <begin position="717"/>
        <end position="735"/>
    </location>
</feature>
<dbReference type="OrthoDB" id="2562510at2759"/>
<evidence type="ECO:0000256" key="2">
    <source>
        <dbReference type="ARBA" id="ARBA00022475"/>
    </source>
</evidence>
<feature type="region of interest" description="Disordered" evidence="3">
    <location>
        <begin position="346"/>
        <end position="369"/>
    </location>
</feature>
<proteinExistence type="predicted"/>
<accession>A0A8H3YCD4</accession>
<protein>
    <recommendedName>
        <fullName evidence="5">Rhodopsin domain-containing protein</fullName>
    </recommendedName>
</protein>
<feature type="transmembrane region" description="Helical" evidence="4">
    <location>
        <begin position="883"/>
        <end position="900"/>
    </location>
</feature>
<dbReference type="Gene3D" id="1.20.1250.20">
    <property type="entry name" value="MFS general substrate transporter like domains"/>
    <property type="match status" value="2"/>
</dbReference>
<feature type="compositionally biased region" description="Polar residues" evidence="3">
    <location>
        <begin position="347"/>
        <end position="364"/>
    </location>
</feature>
<organism evidence="6 7">
    <name type="scientific">Naganishia liquefaciens</name>
    <dbReference type="NCBI Taxonomy" id="104408"/>
    <lineage>
        <taxon>Eukaryota</taxon>
        <taxon>Fungi</taxon>
        <taxon>Dikarya</taxon>
        <taxon>Basidiomycota</taxon>
        <taxon>Agaricomycotina</taxon>
        <taxon>Tremellomycetes</taxon>
        <taxon>Filobasidiales</taxon>
        <taxon>Filobasidiaceae</taxon>
        <taxon>Naganishia</taxon>
    </lineage>
</organism>
<feature type="transmembrane region" description="Helical" evidence="4">
    <location>
        <begin position="849"/>
        <end position="871"/>
    </location>
</feature>
<comment type="subcellular location">
    <subcellularLocation>
        <location evidence="1">Cell inner membrane</location>
        <topology evidence="1">Multi-pass membrane protein</topology>
    </subcellularLocation>
</comment>
<dbReference type="PANTHER" id="PTHR43702:SF13">
    <property type="entry name" value="MONOSACCHARIDE TRANSPORTER, PUTATIVE (AFU_ORTHOLOGUE AFUA_4G06630)-RELATED"/>
    <property type="match status" value="1"/>
</dbReference>
<evidence type="ECO:0000256" key="4">
    <source>
        <dbReference type="SAM" id="Phobius"/>
    </source>
</evidence>
<dbReference type="AlphaFoldDB" id="A0A8H3YCD4"/>
<gene>
    <name evidence="6" type="ORF">NliqN6_0561</name>
</gene>
<name>A0A8H3YCD4_9TREE</name>
<dbReference type="SUPFAM" id="SSF103473">
    <property type="entry name" value="MFS general substrate transporter"/>
    <property type="match status" value="1"/>
</dbReference>
<evidence type="ECO:0000313" key="7">
    <source>
        <dbReference type="Proteomes" id="UP000620104"/>
    </source>
</evidence>
<feature type="transmembrane region" description="Helical" evidence="4">
    <location>
        <begin position="664"/>
        <end position="683"/>
    </location>
</feature>
<feature type="transmembrane region" description="Helical" evidence="4">
    <location>
        <begin position="6"/>
        <end position="28"/>
    </location>
</feature>
<evidence type="ECO:0000256" key="3">
    <source>
        <dbReference type="SAM" id="MobiDB-lite"/>
    </source>
</evidence>
<dbReference type="Pfam" id="PF20684">
    <property type="entry name" value="Fung_rhodopsin"/>
    <property type="match status" value="1"/>
</dbReference>
<sequence>MADRSSAVFVVTLILTIIGTVFVVLRLISRGLVVRRLTGADALVFLAWVGACIASVAIMVATRYGLGMHDSAIEDDERDTLKRMIYIFSILYNPVLMATKSSILLLYLSMKTYVRFFRYASIFLLCLVNVAGLVLTLLNVFQCRPVSAALDWNPSEDAKCLSLVSLYLCSAPVNVLTDCAIILLPLPILTGMRMEFKQKAVLVATFCTGIFITVVDIIRIAYLQQALTIAVEYTDTMNAPYDDLAWQVSLSFMWSAVEMHVGIVCACVLVLKPLVRRLFPSIIFDTPNMPSRQFEGQASVLSTSEQAYTGKDFGQSERISPRSRTSIIPLPLVDLPEIAPAAIDSGDLSSNRLSSDTNNGTSMRSRADTKTSVVIPPLPAKEVCEGKFKAKEVNLDDMDIMDFLAVDQSGAGDTRSWDPDNCDIPNIPEISVLEEVQVDHLMPPPTATVRPQKCMVPMRCAPTVCPGQEPPAAFSDFIVFNDRLAKSLLDLTPHEAWRPILLVSILFTVWGLSYGFLGSLTSQIQRILEFSPKQNLTQHNAYWMGYVIGPIFGYAVLSRFGFKVTFLVGLGIFSCGAMSFWPATTLTSFAGLLISNIIISFGLSCLEIAANPYIALAGPPHLNEARLNFAQAIQATAGALSPVLSRKVLLRSVTSRSRLVDTQWAYLAIALFVITLSVVFFYIDIPEASNDDLERVSRERLHKAGLSPESTIRGASAGGLLVGLGVVTMLVYLAAQESLSYFWYDFVGELKPGTANNSAWAYSEAALACFAVGRYIASGVAYLGVPGRYILMICTTGALVTITLAAHLPLEADGNAALALLILTYFFESAIFPTLYAIVIRNQGSRTKLVAMGLTIAIGGGGVLPSIIYALRRSQSTRRAFDTAVGFCAVAMLLPLLLNLSPTLKRWVDPVVSGSIHGRSNSDVSGFSTNMLRKRFSDYLARFSIEHKEYATEVEMTRRNESGNRGEV</sequence>
<dbReference type="InterPro" id="IPR036259">
    <property type="entry name" value="MFS_trans_sf"/>
</dbReference>
<feature type="transmembrane region" description="Helical" evidence="4">
    <location>
        <begin position="120"/>
        <end position="141"/>
    </location>
</feature>
<keyword evidence="2" id="KW-1003">Cell membrane</keyword>
<keyword evidence="4" id="KW-0812">Transmembrane</keyword>
<keyword evidence="4" id="KW-0472">Membrane</keyword>
<dbReference type="GO" id="GO:0022857">
    <property type="term" value="F:transmembrane transporter activity"/>
    <property type="evidence" value="ECO:0007669"/>
    <property type="project" value="InterPro"/>
</dbReference>
<feature type="transmembrane region" description="Helical" evidence="4">
    <location>
        <begin position="589"/>
        <end position="615"/>
    </location>
</feature>
<dbReference type="GO" id="GO:0005886">
    <property type="term" value="C:plasma membrane"/>
    <property type="evidence" value="ECO:0007669"/>
    <property type="project" value="UniProtKB-SubCell"/>
</dbReference>
<dbReference type="InterPro" id="IPR049326">
    <property type="entry name" value="Rhodopsin_dom_fungi"/>
</dbReference>
<keyword evidence="7" id="KW-1185">Reference proteome</keyword>
<feature type="transmembrane region" description="Helical" evidence="4">
    <location>
        <begin position="201"/>
        <end position="224"/>
    </location>
</feature>
<dbReference type="InterPro" id="IPR011701">
    <property type="entry name" value="MFS"/>
</dbReference>
<dbReference type="Pfam" id="PF07690">
    <property type="entry name" value="MFS_1"/>
    <property type="match status" value="1"/>
</dbReference>
<dbReference type="PANTHER" id="PTHR43702">
    <property type="entry name" value="L-FUCOSE-PROTON SYMPORTER"/>
    <property type="match status" value="1"/>
</dbReference>
<reference evidence="6" key="1">
    <citation type="submission" date="2020-07" db="EMBL/GenBank/DDBJ databases">
        <title>Draft Genome Sequence of a Deep-Sea Yeast, Naganishia (Cryptococcus) liquefaciens strain N6.</title>
        <authorList>
            <person name="Han Y.W."/>
            <person name="Kajitani R."/>
            <person name="Morimoto H."/>
            <person name="Parhat M."/>
            <person name="Tsubouchi H."/>
            <person name="Bakenova O."/>
            <person name="Ogata M."/>
            <person name="Argunhan B."/>
            <person name="Aoki R."/>
            <person name="Kajiwara S."/>
            <person name="Itoh T."/>
            <person name="Iwasaki H."/>
        </authorList>
    </citation>
    <scope>NUCLEOTIDE SEQUENCE</scope>
    <source>
        <strain evidence="6">N6</strain>
    </source>
</reference>
<keyword evidence="4" id="KW-1133">Transmembrane helix</keyword>
<feature type="domain" description="Rhodopsin" evidence="5">
    <location>
        <begin position="25"/>
        <end position="277"/>
    </location>
</feature>
<dbReference type="Proteomes" id="UP000620104">
    <property type="component" value="Unassembled WGS sequence"/>
</dbReference>
<feature type="transmembrane region" description="Helical" evidence="4">
    <location>
        <begin position="500"/>
        <end position="520"/>
    </location>
</feature>
<comment type="caution">
    <text evidence="6">The sequence shown here is derived from an EMBL/GenBank/DDBJ whole genome shotgun (WGS) entry which is preliminary data.</text>
</comment>
<feature type="transmembrane region" description="Helical" evidence="4">
    <location>
        <begin position="816"/>
        <end position="837"/>
    </location>
</feature>
<feature type="transmembrane region" description="Helical" evidence="4">
    <location>
        <begin position="540"/>
        <end position="557"/>
    </location>
</feature>
<evidence type="ECO:0000256" key="1">
    <source>
        <dbReference type="ARBA" id="ARBA00004429"/>
    </source>
</evidence>